<comment type="caution">
    <text evidence="1">The sequence shown here is derived from an EMBL/GenBank/DDBJ whole genome shotgun (WGS) entry which is preliminary data.</text>
</comment>
<name>A0ABT3Q280_9BACT</name>
<reference evidence="1 2" key="1">
    <citation type="submission" date="2021-11" db="EMBL/GenBank/DDBJ databases">
        <title>Aliifidinibius sp. nov., a new bacterium isolated from saline soil.</title>
        <authorList>
            <person name="Galisteo C."/>
            <person name="De La Haba R."/>
            <person name="Sanchez-Porro C."/>
            <person name="Ventosa A."/>
        </authorList>
    </citation>
    <scope>NUCLEOTIDE SEQUENCE [LARGE SCALE GENOMIC DNA]</scope>
    <source>
        <strain evidence="1 2">KACC 190600</strain>
    </source>
</reference>
<dbReference type="EMBL" id="JAJNDC010000004">
    <property type="protein sequence ID" value="MCW9714220.1"/>
    <property type="molecule type" value="Genomic_DNA"/>
</dbReference>
<gene>
    <name evidence="1" type="ORF">LQ318_15015</name>
</gene>
<dbReference type="Proteomes" id="UP001207337">
    <property type="component" value="Unassembled WGS sequence"/>
</dbReference>
<dbReference type="RefSeq" id="WP_265791352.1">
    <property type="nucleotide sequence ID" value="NZ_BAABRS010000004.1"/>
</dbReference>
<accession>A0ABT3Q280</accession>
<evidence type="ECO:0000313" key="2">
    <source>
        <dbReference type="Proteomes" id="UP001207337"/>
    </source>
</evidence>
<sequence length="45" mass="5283">MRKLLKKRNDVYISTDGNLENATRITKAHDFEIWGVVSHAIHKYI</sequence>
<proteinExistence type="predicted"/>
<organism evidence="1 2">
    <name type="scientific">Fodinibius salicampi</name>
    <dbReference type="NCBI Taxonomy" id="1920655"/>
    <lineage>
        <taxon>Bacteria</taxon>
        <taxon>Pseudomonadati</taxon>
        <taxon>Balneolota</taxon>
        <taxon>Balneolia</taxon>
        <taxon>Balneolales</taxon>
        <taxon>Balneolaceae</taxon>
        <taxon>Fodinibius</taxon>
    </lineage>
</organism>
<keyword evidence="2" id="KW-1185">Reference proteome</keyword>
<evidence type="ECO:0000313" key="1">
    <source>
        <dbReference type="EMBL" id="MCW9714220.1"/>
    </source>
</evidence>
<protein>
    <submittedName>
        <fullName evidence="1">Uncharacterized protein</fullName>
    </submittedName>
</protein>